<sequence>MRFIKSALENLSLVDLTNKREVETFKRNIIQQGRFISDYHTTNHNEYCDCREIERTLELFNSMLMYLEILLSNNNF</sequence>
<dbReference type="Proteomes" id="UP000091857">
    <property type="component" value="Chromosome 13"/>
</dbReference>
<accession>A0ACB7GJW1</accession>
<evidence type="ECO:0000313" key="1">
    <source>
        <dbReference type="EMBL" id="KAG8640276.1"/>
    </source>
</evidence>
<protein>
    <submittedName>
        <fullName evidence="1">Uncharacterized protein</fullName>
    </submittedName>
</protein>
<evidence type="ECO:0000313" key="2">
    <source>
        <dbReference type="Proteomes" id="UP000091857"/>
    </source>
</evidence>
<organism evidence="1 2">
    <name type="scientific">Manihot esculenta</name>
    <name type="common">Cassava</name>
    <name type="synonym">Jatropha manihot</name>
    <dbReference type="NCBI Taxonomy" id="3983"/>
    <lineage>
        <taxon>Eukaryota</taxon>
        <taxon>Viridiplantae</taxon>
        <taxon>Streptophyta</taxon>
        <taxon>Embryophyta</taxon>
        <taxon>Tracheophyta</taxon>
        <taxon>Spermatophyta</taxon>
        <taxon>Magnoliopsida</taxon>
        <taxon>eudicotyledons</taxon>
        <taxon>Gunneridae</taxon>
        <taxon>Pentapetalae</taxon>
        <taxon>rosids</taxon>
        <taxon>fabids</taxon>
        <taxon>Malpighiales</taxon>
        <taxon>Euphorbiaceae</taxon>
        <taxon>Crotonoideae</taxon>
        <taxon>Manihoteae</taxon>
        <taxon>Manihot</taxon>
    </lineage>
</organism>
<dbReference type="EMBL" id="CM004399">
    <property type="protein sequence ID" value="KAG8640276.1"/>
    <property type="molecule type" value="Genomic_DNA"/>
</dbReference>
<gene>
    <name evidence="1" type="ORF">MANES_13G048550v8</name>
</gene>
<name>A0ACB7GJW1_MANES</name>
<reference evidence="2" key="1">
    <citation type="journal article" date="2016" name="Nat. Biotechnol.">
        <title>Sequencing wild and cultivated cassava and related species reveals extensive interspecific hybridization and genetic diversity.</title>
        <authorList>
            <person name="Bredeson J.V."/>
            <person name="Lyons J.B."/>
            <person name="Prochnik S.E."/>
            <person name="Wu G.A."/>
            <person name="Ha C.M."/>
            <person name="Edsinger-Gonzales E."/>
            <person name="Grimwood J."/>
            <person name="Schmutz J."/>
            <person name="Rabbi I.Y."/>
            <person name="Egesi C."/>
            <person name="Nauluvula P."/>
            <person name="Lebot V."/>
            <person name="Ndunguru J."/>
            <person name="Mkamilo G."/>
            <person name="Bart R.S."/>
            <person name="Setter T.L."/>
            <person name="Gleadow R.M."/>
            <person name="Kulakow P."/>
            <person name="Ferguson M.E."/>
            <person name="Rounsley S."/>
            <person name="Rokhsar D.S."/>
        </authorList>
    </citation>
    <scope>NUCLEOTIDE SEQUENCE [LARGE SCALE GENOMIC DNA]</scope>
    <source>
        <strain evidence="2">cv. AM560-2</strain>
    </source>
</reference>
<comment type="caution">
    <text evidence="1">The sequence shown here is derived from an EMBL/GenBank/DDBJ whole genome shotgun (WGS) entry which is preliminary data.</text>
</comment>
<keyword evidence="2" id="KW-1185">Reference proteome</keyword>
<proteinExistence type="predicted"/>